<dbReference type="EMBL" id="JH167916">
    <property type="protein sequence ID" value="EHB02990.1"/>
    <property type="molecule type" value="Genomic_DNA"/>
</dbReference>
<dbReference type="FunCoup" id="G5B129">
    <property type="interactions" value="75"/>
</dbReference>
<dbReference type="InParanoid" id="G5B129"/>
<dbReference type="STRING" id="10181.G5B129"/>
<evidence type="ECO:0008006" key="3">
    <source>
        <dbReference type="Google" id="ProtNLM"/>
    </source>
</evidence>
<organism evidence="1 2">
    <name type="scientific">Heterocephalus glaber</name>
    <name type="common">Naked mole rat</name>
    <dbReference type="NCBI Taxonomy" id="10181"/>
    <lineage>
        <taxon>Eukaryota</taxon>
        <taxon>Metazoa</taxon>
        <taxon>Chordata</taxon>
        <taxon>Craniata</taxon>
        <taxon>Vertebrata</taxon>
        <taxon>Euteleostomi</taxon>
        <taxon>Mammalia</taxon>
        <taxon>Eutheria</taxon>
        <taxon>Euarchontoglires</taxon>
        <taxon>Glires</taxon>
        <taxon>Rodentia</taxon>
        <taxon>Hystricomorpha</taxon>
        <taxon>Bathyergidae</taxon>
        <taxon>Heterocephalus</taxon>
    </lineage>
</organism>
<dbReference type="GO" id="GO:0005829">
    <property type="term" value="C:cytosol"/>
    <property type="evidence" value="ECO:0007669"/>
    <property type="project" value="TreeGrafter"/>
</dbReference>
<dbReference type="PANTHER" id="PTHR35543:SF1">
    <property type="entry name" value="INTRAFLAGELLAR TRANSPORT-ASSOCIATED PROTEIN"/>
    <property type="match status" value="1"/>
</dbReference>
<dbReference type="GO" id="GO:0007340">
    <property type="term" value="P:acrosome reaction"/>
    <property type="evidence" value="ECO:0007669"/>
    <property type="project" value="TreeGrafter"/>
</dbReference>
<evidence type="ECO:0000313" key="2">
    <source>
        <dbReference type="Proteomes" id="UP000006813"/>
    </source>
</evidence>
<reference evidence="1 2" key="1">
    <citation type="journal article" date="2011" name="Nature">
        <title>Genome sequencing reveals insights into physiology and longevity of the naked mole rat.</title>
        <authorList>
            <person name="Kim E.B."/>
            <person name="Fang X."/>
            <person name="Fushan A.A."/>
            <person name="Huang Z."/>
            <person name="Lobanov A.V."/>
            <person name="Han L."/>
            <person name="Marino S.M."/>
            <person name="Sun X."/>
            <person name="Turanov A.A."/>
            <person name="Yang P."/>
            <person name="Yim S.H."/>
            <person name="Zhao X."/>
            <person name="Kasaikina M.V."/>
            <person name="Stoletzki N."/>
            <person name="Peng C."/>
            <person name="Polak P."/>
            <person name="Xiong Z."/>
            <person name="Kiezun A."/>
            <person name="Zhu Y."/>
            <person name="Chen Y."/>
            <person name="Kryukov G.V."/>
            <person name="Zhang Q."/>
            <person name="Peshkin L."/>
            <person name="Yang L."/>
            <person name="Bronson R.T."/>
            <person name="Buffenstein R."/>
            <person name="Wang B."/>
            <person name="Han C."/>
            <person name="Li Q."/>
            <person name="Chen L."/>
            <person name="Zhao W."/>
            <person name="Sunyaev S.R."/>
            <person name="Park T.J."/>
            <person name="Zhang G."/>
            <person name="Wang J."/>
            <person name="Gladyshev V.N."/>
        </authorList>
    </citation>
    <scope>NUCLEOTIDE SEQUENCE [LARGE SCALE GENOMIC DNA]</scope>
</reference>
<dbReference type="InterPro" id="IPR040028">
    <property type="entry name" value="IFTAP"/>
</dbReference>
<sequence>MPAQILRLEIMDEDQLMEEVLDKFVNSHEQTYEEFLSTFTHLSKENNVTEKGAFGPVASGNTFTSLEFTHKNELHDHHLRNTSTFLCTSSECLEEEQIVLDEGQKVGSFFQGDLNRAGKVKVNNFLDLEDLDVDEMKPQTSKDLVLLPGEVEEDISSRVPSYIPSVRQPCAAEMKLKPAIKGREQKEEVGWQLSSPYFWARSSRTQYCGLVVLCPLRLYSVEPGGCTEEQGKGSSGLLPGHGLIRCVLSDWGPWHGRACADLPVCSGLIRCLVCDSGPWCDGYYLKKYMILGDEVQPFSLDEDFDYDSVTLTPKFTSAEIETIKELLKQERNNTNADMWGPHN</sequence>
<dbReference type="GO" id="GO:0007283">
    <property type="term" value="P:spermatogenesis"/>
    <property type="evidence" value="ECO:0007669"/>
    <property type="project" value="TreeGrafter"/>
</dbReference>
<dbReference type="Proteomes" id="UP000006813">
    <property type="component" value="Unassembled WGS sequence"/>
</dbReference>
<dbReference type="Pfam" id="PF17722">
    <property type="entry name" value="IFTAP"/>
    <property type="match status" value="2"/>
</dbReference>
<gene>
    <name evidence="1" type="ORF">GW7_01376</name>
</gene>
<dbReference type="AlphaFoldDB" id="G5B129"/>
<dbReference type="PANTHER" id="PTHR35543">
    <property type="entry name" value="PROTEIN C11ORF74"/>
    <property type="match status" value="1"/>
</dbReference>
<protein>
    <recommendedName>
        <fullName evidence="3">Intraflagellar transport-associated protein</fullName>
    </recommendedName>
</protein>
<name>G5B129_HETGA</name>
<dbReference type="GO" id="GO:0097731">
    <property type="term" value="C:9+0 non-motile cilium"/>
    <property type="evidence" value="ECO:0007669"/>
    <property type="project" value="TreeGrafter"/>
</dbReference>
<evidence type="ECO:0000313" key="1">
    <source>
        <dbReference type="EMBL" id="EHB02990.1"/>
    </source>
</evidence>
<dbReference type="GO" id="GO:0120160">
    <property type="term" value="F:intraciliary transport particle A binding"/>
    <property type="evidence" value="ECO:0007669"/>
    <property type="project" value="TreeGrafter"/>
</dbReference>
<dbReference type="eggNOG" id="ENOG502S1X7">
    <property type="taxonomic scope" value="Eukaryota"/>
</dbReference>
<proteinExistence type="predicted"/>
<accession>G5B129</accession>